<reference evidence="10 11" key="1">
    <citation type="submission" date="2014-07" db="EMBL/GenBank/DDBJ databases">
        <authorList>
            <person name="Zhang J.E."/>
            <person name="Yang H."/>
            <person name="Guo J."/>
            <person name="Deng Z."/>
            <person name="Luo H."/>
            <person name="Luo M."/>
            <person name="Zhao B."/>
        </authorList>
    </citation>
    <scope>NUCLEOTIDE SEQUENCE [LARGE SCALE GENOMIC DNA]</scope>
    <source>
        <strain evidence="10 11">1CP</strain>
        <plasmid evidence="11">Plasmid pr1cp1</plasmid>
    </source>
</reference>
<keyword evidence="6" id="KW-0007">Acetylation</keyword>
<keyword evidence="10" id="KW-0614">Plasmid</keyword>
<evidence type="ECO:0000313" key="10">
    <source>
        <dbReference type="EMBL" id="ANS32226.1"/>
    </source>
</evidence>
<gene>
    <name evidence="10" type="ORF">R1CP_38135</name>
</gene>
<dbReference type="InterPro" id="IPR051603">
    <property type="entry name" value="Zinc-ADH_QOR/CCCR"/>
</dbReference>
<feature type="domain" description="Enoyl reductase (ER)" evidence="9">
    <location>
        <begin position="38"/>
        <end position="370"/>
    </location>
</feature>
<accession>A0A1B1KHZ0</accession>
<evidence type="ECO:0000313" key="11">
    <source>
        <dbReference type="Proteomes" id="UP000186108"/>
    </source>
</evidence>
<dbReference type="PROSITE" id="PS00059">
    <property type="entry name" value="ADH_ZINC"/>
    <property type="match status" value="1"/>
</dbReference>
<organism evidence="10 11">
    <name type="scientific">Rhodococcus opacus</name>
    <name type="common">Nocardia opaca</name>
    <dbReference type="NCBI Taxonomy" id="37919"/>
    <lineage>
        <taxon>Bacteria</taxon>
        <taxon>Bacillati</taxon>
        <taxon>Actinomycetota</taxon>
        <taxon>Actinomycetes</taxon>
        <taxon>Mycobacteriales</taxon>
        <taxon>Nocardiaceae</taxon>
        <taxon>Rhodococcus</taxon>
    </lineage>
</organism>
<evidence type="ECO:0000256" key="5">
    <source>
        <dbReference type="ARBA" id="ARBA00022884"/>
    </source>
</evidence>
<evidence type="ECO:0000256" key="1">
    <source>
        <dbReference type="ARBA" id="ARBA00004496"/>
    </source>
</evidence>
<dbReference type="GO" id="GO:0016491">
    <property type="term" value="F:oxidoreductase activity"/>
    <property type="evidence" value="ECO:0007669"/>
    <property type="project" value="UniProtKB-KW"/>
</dbReference>
<dbReference type="EMBL" id="CP009112">
    <property type="protein sequence ID" value="ANS32226.1"/>
    <property type="molecule type" value="Genomic_DNA"/>
</dbReference>
<keyword evidence="7" id="KW-0560">Oxidoreductase</keyword>
<dbReference type="PANTHER" id="PTHR44154">
    <property type="entry name" value="QUINONE OXIDOREDUCTASE"/>
    <property type="match status" value="1"/>
</dbReference>
<dbReference type="InterPro" id="IPR013149">
    <property type="entry name" value="ADH-like_C"/>
</dbReference>
<dbReference type="Proteomes" id="UP000186108">
    <property type="component" value="Plasmid pR1CP1"/>
</dbReference>
<name>A0A1B1KHZ0_RHOOP</name>
<dbReference type="InterPro" id="IPR011032">
    <property type="entry name" value="GroES-like_sf"/>
</dbReference>
<dbReference type="PANTHER" id="PTHR44154:SF1">
    <property type="entry name" value="QUINONE OXIDOREDUCTASE"/>
    <property type="match status" value="1"/>
</dbReference>
<dbReference type="InterPro" id="IPR002364">
    <property type="entry name" value="Quin_OxRdtase/zeta-crystal_CS"/>
</dbReference>
<evidence type="ECO:0000256" key="3">
    <source>
        <dbReference type="ARBA" id="ARBA00022490"/>
    </source>
</evidence>
<dbReference type="RefSeq" id="WP_081315588.1">
    <property type="nucleotide sequence ID" value="NZ_CP009112.1"/>
</dbReference>
<dbReference type="InterPro" id="IPR020843">
    <property type="entry name" value="ER"/>
</dbReference>
<evidence type="ECO:0000256" key="4">
    <source>
        <dbReference type="ARBA" id="ARBA00022857"/>
    </source>
</evidence>
<comment type="subunit">
    <text evidence="2">Homotetramer.</text>
</comment>
<sequence length="373" mass="39522">MGSITYCSRIEQLIPTHLLNLSQEGATEMKAVVVEVPGPPEVLEVRTLPDPVPTGRECLVRVMACGVTAHDVATRSGTLKRGVVLPLICGHEISGEVVGVGPEVTEWVPGDSVVSTQRRRVCGRCKWCRSGRESHCAEQEFLGDVGLNGGYAEYVLIEEDNLARKPDSLPHTEACIVASAVGTELNALCDVAQVKAGETVLITGAGGGLGIHGIQVARACGARVLAVTTSEEKVSMLKELGAEVLLAERGQDFSELVLASTAGEGVDVAIDNVGSAVFTQVRRSMARGGRWVLVGQLTGEFISFNPAQLFLRGIHLLSALSTSREQLRSSLSLIERGLVRPVVTTVLPLSKVVEAHRIVEAGTNVGRVVVTPD</sequence>
<dbReference type="GO" id="GO:0008270">
    <property type="term" value="F:zinc ion binding"/>
    <property type="evidence" value="ECO:0007669"/>
    <property type="project" value="InterPro"/>
</dbReference>
<dbReference type="PROSITE" id="PS01162">
    <property type="entry name" value="QOR_ZETA_CRYSTAL"/>
    <property type="match status" value="1"/>
</dbReference>
<evidence type="ECO:0000256" key="2">
    <source>
        <dbReference type="ARBA" id="ARBA00011881"/>
    </source>
</evidence>
<dbReference type="Gene3D" id="3.90.180.10">
    <property type="entry name" value="Medium-chain alcohol dehydrogenases, catalytic domain"/>
    <property type="match status" value="1"/>
</dbReference>
<protein>
    <submittedName>
        <fullName evidence="10">Zinc-binding dehydrogenase oxidoreductase</fullName>
    </submittedName>
</protein>
<evidence type="ECO:0000256" key="6">
    <source>
        <dbReference type="ARBA" id="ARBA00022990"/>
    </source>
</evidence>
<dbReference type="GO" id="GO:0003723">
    <property type="term" value="F:RNA binding"/>
    <property type="evidence" value="ECO:0007669"/>
    <property type="project" value="UniProtKB-KW"/>
</dbReference>
<dbReference type="Pfam" id="PF08240">
    <property type="entry name" value="ADH_N"/>
    <property type="match status" value="1"/>
</dbReference>
<comment type="subcellular location">
    <subcellularLocation>
        <location evidence="1">Cytoplasm</location>
    </subcellularLocation>
</comment>
<keyword evidence="5" id="KW-0694">RNA-binding</keyword>
<dbReference type="InterPro" id="IPR036291">
    <property type="entry name" value="NAD(P)-bd_dom_sf"/>
</dbReference>
<dbReference type="AlphaFoldDB" id="A0A1B1KHZ0"/>
<evidence type="ECO:0000256" key="8">
    <source>
        <dbReference type="RuleBase" id="RU361277"/>
    </source>
</evidence>
<dbReference type="SUPFAM" id="SSF50129">
    <property type="entry name" value="GroES-like"/>
    <property type="match status" value="1"/>
</dbReference>
<keyword evidence="3" id="KW-0963">Cytoplasm</keyword>
<dbReference type="InterPro" id="IPR013154">
    <property type="entry name" value="ADH-like_N"/>
</dbReference>
<dbReference type="PATRIC" id="fig|37919.13.peg.8033"/>
<dbReference type="InterPro" id="IPR002328">
    <property type="entry name" value="ADH_Zn_CS"/>
</dbReference>
<evidence type="ECO:0000256" key="7">
    <source>
        <dbReference type="ARBA" id="ARBA00023002"/>
    </source>
</evidence>
<comment type="similarity">
    <text evidence="8">Belongs to the zinc-containing alcohol dehydrogenase family.</text>
</comment>
<dbReference type="SUPFAM" id="SSF51735">
    <property type="entry name" value="NAD(P)-binding Rossmann-fold domains"/>
    <property type="match status" value="1"/>
</dbReference>
<geneLocation type="plasmid" evidence="11">
    <name>pr1cp1</name>
</geneLocation>
<dbReference type="Pfam" id="PF00107">
    <property type="entry name" value="ADH_zinc_N"/>
    <property type="match status" value="1"/>
</dbReference>
<comment type="cofactor">
    <cofactor evidence="8">
        <name>Zn(2+)</name>
        <dbReference type="ChEBI" id="CHEBI:29105"/>
    </cofactor>
</comment>
<dbReference type="GO" id="GO:0005737">
    <property type="term" value="C:cytoplasm"/>
    <property type="evidence" value="ECO:0007669"/>
    <property type="project" value="UniProtKB-SubCell"/>
</dbReference>
<keyword evidence="8" id="KW-0479">Metal-binding</keyword>
<evidence type="ECO:0000259" key="9">
    <source>
        <dbReference type="SMART" id="SM00829"/>
    </source>
</evidence>
<proteinExistence type="inferred from homology"/>
<dbReference type="SMART" id="SM00829">
    <property type="entry name" value="PKS_ER"/>
    <property type="match status" value="1"/>
</dbReference>
<keyword evidence="8" id="KW-0862">Zinc</keyword>
<keyword evidence="4" id="KW-0521">NADP</keyword>